<dbReference type="GO" id="GO:0005886">
    <property type="term" value="C:plasma membrane"/>
    <property type="evidence" value="ECO:0007669"/>
    <property type="project" value="TreeGrafter"/>
</dbReference>
<accession>A0A8S3ZNT4</accession>
<dbReference type="GO" id="GO:0005096">
    <property type="term" value="F:GTPase activator activity"/>
    <property type="evidence" value="ECO:0007669"/>
    <property type="project" value="UniProtKB-KW"/>
</dbReference>
<evidence type="ECO:0000256" key="2">
    <source>
        <dbReference type="SAM" id="MobiDB-lite"/>
    </source>
</evidence>
<feature type="domain" description="RGS" evidence="3">
    <location>
        <begin position="153"/>
        <end position="269"/>
    </location>
</feature>
<protein>
    <recommendedName>
        <fullName evidence="3">RGS domain-containing protein</fullName>
    </recommendedName>
</protein>
<evidence type="ECO:0000259" key="3">
    <source>
        <dbReference type="PROSITE" id="PS50132"/>
    </source>
</evidence>
<proteinExistence type="predicted"/>
<feature type="non-terminal residue" evidence="4">
    <location>
        <position position="294"/>
    </location>
</feature>
<dbReference type="GO" id="GO:0008277">
    <property type="term" value="P:regulation of G protein-coupled receptor signaling pathway"/>
    <property type="evidence" value="ECO:0007669"/>
    <property type="project" value="TreeGrafter"/>
</dbReference>
<dbReference type="AlphaFoldDB" id="A0A8S3ZNT4"/>
<dbReference type="Gene3D" id="1.10.196.10">
    <property type="match status" value="1"/>
</dbReference>
<dbReference type="InterPro" id="IPR016137">
    <property type="entry name" value="RGS"/>
</dbReference>
<dbReference type="EMBL" id="CAJHNH020004445">
    <property type="protein sequence ID" value="CAG5131039.1"/>
    <property type="molecule type" value="Genomic_DNA"/>
</dbReference>
<name>A0A8S3ZNT4_9EUPU</name>
<dbReference type="InterPro" id="IPR044926">
    <property type="entry name" value="RGS_subdomain_2"/>
</dbReference>
<keyword evidence="1" id="KW-0343">GTPase activation</keyword>
<dbReference type="InterPro" id="IPR024066">
    <property type="entry name" value="RGS_subdom1/3"/>
</dbReference>
<reference evidence="4" key="1">
    <citation type="submission" date="2021-04" db="EMBL/GenBank/DDBJ databases">
        <authorList>
            <consortium name="Molecular Ecology Group"/>
        </authorList>
    </citation>
    <scope>NUCLEOTIDE SEQUENCE</scope>
</reference>
<dbReference type="GO" id="GO:0005634">
    <property type="term" value="C:nucleus"/>
    <property type="evidence" value="ECO:0007669"/>
    <property type="project" value="TreeGrafter"/>
</dbReference>
<feature type="compositionally biased region" description="Polar residues" evidence="2">
    <location>
        <begin position="106"/>
        <end position="120"/>
    </location>
</feature>
<feature type="region of interest" description="Disordered" evidence="2">
    <location>
        <begin position="101"/>
        <end position="120"/>
    </location>
</feature>
<dbReference type="PANTHER" id="PTHR45945">
    <property type="entry name" value="REGULATOR OF G-PROTEIN SIGNALING LOCO"/>
    <property type="match status" value="1"/>
</dbReference>
<dbReference type="Proteomes" id="UP000678393">
    <property type="component" value="Unassembled WGS sequence"/>
</dbReference>
<dbReference type="SMART" id="SM00315">
    <property type="entry name" value="RGS"/>
    <property type="match status" value="1"/>
</dbReference>
<dbReference type="PRINTS" id="PR01301">
    <property type="entry name" value="RGSPROTEIN"/>
</dbReference>
<evidence type="ECO:0000313" key="4">
    <source>
        <dbReference type="EMBL" id="CAG5131039.1"/>
    </source>
</evidence>
<evidence type="ECO:0000313" key="5">
    <source>
        <dbReference type="Proteomes" id="UP000678393"/>
    </source>
</evidence>
<dbReference type="PROSITE" id="PS50132">
    <property type="entry name" value="RGS"/>
    <property type="match status" value="1"/>
</dbReference>
<dbReference type="OrthoDB" id="196547at2759"/>
<dbReference type="InterPro" id="IPR036305">
    <property type="entry name" value="RGS_sf"/>
</dbReference>
<dbReference type="Gene3D" id="1.10.167.10">
    <property type="entry name" value="Regulator of G-protein Signalling 4, domain 2"/>
    <property type="match status" value="1"/>
</dbReference>
<dbReference type="PANTHER" id="PTHR45945:SF3">
    <property type="entry name" value="REGULATOR OF G-PROTEIN SIGNALING LOCO"/>
    <property type="match status" value="1"/>
</dbReference>
<keyword evidence="5" id="KW-1185">Reference proteome</keyword>
<organism evidence="4 5">
    <name type="scientific">Candidula unifasciata</name>
    <dbReference type="NCBI Taxonomy" id="100452"/>
    <lineage>
        <taxon>Eukaryota</taxon>
        <taxon>Metazoa</taxon>
        <taxon>Spiralia</taxon>
        <taxon>Lophotrochozoa</taxon>
        <taxon>Mollusca</taxon>
        <taxon>Gastropoda</taxon>
        <taxon>Heterobranchia</taxon>
        <taxon>Euthyneura</taxon>
        <taxon>Panpulmonata</taxon>
        <taxon>Eupulmonata</taxon>
        <taxon>Stylommatophora</taxon>
        <taxon>Helicina</taxon>
        <taxon>Helicoidea</taxon>
        <taxon>Geomitridae</taxon>
        <taxon>Candidula</taxon>
    </lineage>
</organism>
<dbReference type="FunFam" id="1.10.167.10:FF:000001">
    <property type="entry name" value="Putative regulator of g-protein signaling 12"/>
    <property type="match status" value="1"/>
</dbReference>
<comment type="caution">
    <text evidence="4">The sequence shown here is derived from an EMBL/GenBank/DDBJ whole genome shotgun (WGS) entry which is preliminary data.</text>
</comment>
<dbReference type="GO" id="GO:0005737">
    <property type="term" value="C:cytoplasm"/>
    <property type="evidence" value="ECO:0007669"/>
    <property type="project" value="TreeGrafter"/>
</dbReference>
<dbReference type="Pfam" id="PF00615">
    <property type="entry name" value="RGS"/>
    <property type="match status" value="1"/>
</dbReference>
<gene>
    <name evidence="4" type="ORF">CUNI_LOCUS16597</name>
</gene>
<sequence>MVTHKENEHQSNVPRKLNSRRLFPFPAVRKFGRLPRFIRRVFKNKKARESSKHLQAQTVDSLSEHLDSQTVNLNNLGQEQSSLSFEQSSHQSVYHSDTPLLESQEHPQQTVTPANDYSKQTTNSAKLAGEDRNMTDGKSHVGQAGRVASWAVHFDRLLQDPLGVNIFTKFLEREFSDENMRFWQVCQRFRGLADQRQQQALAHDIYSGHIAEQASDPVNIDNATRSHTEQFLDSPTSAMFDVAQNQIRQLMKLDSYPRFLKSDLYKNMLVEEMRGNIFHEPEQTGQRKHKKKQV</sequence>
<dbReference type="InterPro" id="IPR046995">
    <property type="entry name" value="RGS10/12/14-like"/>
</dbReference>
<evidence type="ECO:0000256" key="1">
    <source>
        <dbReference type="ARBA" id="ARBA00022468"/>
    </source>
</evidence>
<dbReference type="SUPFAM" id="SSF48097">
    <property type="entry name" value="Regulator of G-protein signaling, RGS"/>
    <property type="match status" value="1"/>
</dbReference>